<protein>
    <recommendedName>
        <fullName evidence="4">DUF4189 domain-containing protein</fullName>
    </recommendedName>
</protein>
<name>A0A317C866_9GAMM</name>
<gene>
    <name evidence="2" type="ORF">DKT75_18310</name>
</gene>
<sequence length="187" mass="20335">MKIHLSILALLIGALLSPLTLAEQTPEETIYKNCLSYYHGSYTSLKAHKAFAYAIDDAKGNDSCSWSYSKSSVTEASSEALKTCSKKVLNAKCHVVDNDGKWTAKAGDFAVLEKRTSALDPSQIEKQMKLAKETIKGNCLTFFKQHLEAEGHKAFSYALSGKGHYVCGRTYSNQTPQVAATGAIKGC</sequence>
<dbReference type="Proteomes" id="UP000245506">
    <property type="component" value="Unassembled WGS sequence"/>
</dbReference>
<evidence type="ECO:0000313" key="3">
    <source>
        <dbReference type="Proteomes" id="UP000245506"/>
    </source>
</evidence>
<organism evidence="2 3">
    <name type="scientific">Leucothrix arctica</name>
    <dbReference type="NCBI Taxonomy" id="1481894"/>
    <lineage>
        <taxon>Bacteria</taxon>
        <taxon>Pseudomonadati</taxon>
        <taxon>Pseudomonadota</taxon>
        <taxon>Gammaproteobacteria</taxon>
        <taxon>Thiotrichales</taxon>
        <taxon>Thiotrichaceae</taxon>
        <taxon>Leucothrix</taxon>
    </lineage>
</organism>
<feature type="signal peptide" evidence="1">
    <location>
        <begin position="1"/>
        <end position="22"/>
    </location>
</feature>
<comment type="caution">
    <text evidence="2">The sequence shown here is derived from an EMBL/GenBank/DDBJ whole genome shotgun (WGS) entry which is preliminary data.</text>
</comment>
<evidence type="ECO:0000256" key="1">
    <source>
        <dbReference type="SAM" id="SignalP"/>
    </source>
</evidence>
<dbReference type="AlphaFoldDB" id="A0A317C866"/>
<feature type="chain" id="PRO_5016390242" description="DUF4189 domain-containing protein" evidence="1">
    <location>
        <begin position="23"/>
        <end position="187"/>
    </location>
</feature>
<dbReference type="EMBL" id="QGKL01000042">
    <property type="protein sequence ID" value="PWQ93573.1"/>
    <property type="molecule type" value="Genomic_DNA"/>
</dbReference>
<keyword evidence="3" id="KW-1185">Reference proteome</keyword>
<evidence type="ECO:0000313" key="2">
    <source>
        <dbReference type="EMBL" id="PWQ93573.1"/>
    </source>
</evidence>
<reference evidence="2 3" key="1">
    <citation type="submission" date="2018-05" db="EMBL/GenBank/DDBJ databases">
        <title>Leucothrix arctica sp. nov., isolated from Arctic seawater.</title>
        <authorList>
            <person name="Choi A."/>
            <person name="Baek K."/>
        </authorList>
    </citation>
    <scope>NUCLEOTIDE SEQUENCE [LARGE SCALE GENOMIC DNA]</scope>
    <source>
        <strain evidence="2 3">IMCC9719</strain>
    </source>
</reference>
<evidence type="ECO:0008006" key="4">
    <source>
        <dbReference type="Google" id="ProtNLM"/>
    </source>
</evidence>
<keyword evidence="1" id="KW-0732">Signal</keyword>
<dbReference type="RefSeq" id="WP_109825504.1">
    <property type="nucleotide sequence ID" value="NZ_QGKL01000042.1"/>
</dbReference>
<accession>A0A317C866</accession>
<proteinExistence type="predicted"/>